<dbReference type="Proteomes" id="UP001295740">
    <property type="component" value="Unassembled WGS sequence"/>
</dbReference>
<name>A0AAI8VGP6_9PEZI</name>
<dbReference type="EMBL" id="CAUWAG010000006">
    <property type="protein sequence ID" value="CAJ2504226.1"/>
    <property type="molecule type" value="Genomic_DNA"/>
</dbReference>
<evidence type="ECO:0000256" key="1">
    <source>
        <dbReference type="SAM" id="MobiDB-lite"/>
    </source>
</evidence>
<organism evidence="2 3">
    <name type="scientific">Anthostomella pinea</name>
    <dbReference type="NCBI Taxonomy" id="933095"/>
    <lineage>
        <taxon>Eukaryota</taxon>
        <taxon>Fungi</taxon>
        <taxon>Dikarya</taxon>
        <taxon>Ascomycota</taxon>
        <taxon>Pezizomycotina</taxon>
        <taxon>Sordariomycetes</taxon>
        <taxon>Xylariomycetidae</taxon>
        <taxon>Xylariales</taxon>
        <taxon>Xylariaceae</taxon>
        <taxon>Anthostomella</taxon>
    </lineage>
</organism>
<gene>
    <name evidence="2" type="ORF">KHLLAP_LOCUS4694</name>
</gene>
<accession>A0AAI8VGP6</accession>
<proteinExistence type="predicted"/>
<feature type="compositionally biased region" description="Low complexity" evidence="1">
    <location>
        <begin position="505"/>
        <end position="554"/>
    </location>
</feature>
<feature type="region of interest" description="Disordered" evidence="1">
    <location>
        <begin position="1"/>
        <end position="112"/>
    </location>
</feature>
<protein>
    <submittedName>
        <fullName evidence="2">Uu.00g116200.m01.CDS01</fullName>
    </submittedName>
</protein>
<feature type="compositionally biased region" description="Acidic residues" evidence="1">
    <location>
        <begin position="686"/>
        <end position="697"/>
    </location>
</feature>
<comment type="caution">
    <text evidence="2">The sequence shown here is derived from an EMBL/GenBank/DDBJ whole genome shotgun (WGS) entry which is preliminary data.</text>
</comment>
<keyword evidence="3" id="KW-1185">Reference proteome</keyword>
<evidence type="ECO:0000313" key="2">
    <source>
        <dbReference type="EMBL" id="CAJ2504226.1"/>
    </source>
</evidence>
<sequence>MSRNGDIRGFFRPGPAKPLSQDRTPSSQPSLDLPSSPRTPPKPAPRVLSRTDEIKGSDDDEGDSDDSLESISAFIGQRSGPAAHRREPSTFSTPQAKRIASGVHRSPLTLQPKKHKFDLKALINHTRLEERIDESAKRAEDLINEGDDDDDVADASDLEGDPKQFQEAAKELLIGDEEEAKGDKIARAMKRTKVAGTRKRCYFFELDQPLFKPPRSPFPEKKAKGCWQCLVESVTRDQAFIHGLPCVLVSKGKALPDELYQWILDEMCVEKNAQLRMQYTNVISMSKDTTSRLINDMQMYAMLERLGGPRYAREHSKFESSSEVEEPYRGRDWTGLETFLQLLERIAPDLQKANVISAIQLLLRMSLDPIVSTINTVAERHLAAMDALVSALPRSGSQWDTACEAICSYLYENIDDIVLRALPITLLPKATAQQLDLRRRLAAESLFHSPGMGSRPLEGVLTTEHIRDRLDEPDFKIRHSTNFEALRALIALLDIVIGDAQFMRSSPVPSSDTTATSTSTATTTPSGSRNNNTNHNNKTDENQNNNNHTKSTTTKPRSNKEPYSSNKKPYHPTDRAFDTEMDALTFRLKAVHDAILDSNLVSRKEAKADIDALSKRLTYSVRTRPPPKTDIFDMYDEKKRREEEEAEEDKPRQRAFMKSWTKRGLWLGVGRMVGGVDAKGEAGEGANEDGNGEDGADSADVMSDS</sequence>
<evidence type="ECO:0000313" key="3">
    <source>
        <dbReference type="Proteomes" id="UP001295740"/>
    </source>
</evidence>
<feature type="region of interest" description="Disordered" evidence="1">
    <location>
        <begin position="676"/>
        <end position="705"/>
    </location>
</feature>
<reference evidence="2" key="1">
    <citation type="submission" date="2023-10" db="EMBL/GenBank/DDBJ databases">
        <authorList>
            <person name="Hackl T."/>
        </authorList>
    </citation>
    <scope>NUCLEOTIDE SEQUENCE</scope>
</reference>
<feature type="region of interest" description="Disordered" evidence="1">
    <location>
        <begin position="505"/>
        <end position="575"/>
    </location>
</feature>
<feature type="compositionally biased region" description="Low complexity" evidence="1">
    <location>
        <begin position="25"/>
        <end position="36"/>
    </location>
</feature>
<dbReference type="AlphaFoldDB" id="A0AAI8VGP6"/>
<feature type="compositionally biased region" description="Acidic residues" evidence="1">
    <location>
        <begin position="58"/>
        <end position="68"/>
    </location>
</feature>